<name>A0A5C3P2K5_9APHY</name>
<sequence length="73" mass="8069">MSSRTAFGAGSLPSHILAASSLSPRATYDRFVSTLTTDVMPLDTHQTEYTFLVVLSSTCSPTLHLSTFLRYRR</sequence>
<reference evidence="1 2" key="1">
    <citation type="journal article" date="2019" name="Nat. Ecol. Evol.">
        <title>Megaphylogeny resolves global patterns of mushroom evolution.</title>
        <authorList>
            <person name="Varga T."/>
            <person name="Krizsan K."/>
            <person name="Foldi C."/>
            <person name="Dima B."/>
            <person name="Sanchez-Garcia M."/>
            <person name="Sanchez-Ramirez S."/>
            <person name="Szollosi G.J."/>
            <person name="Szarkandi J.G."/>
            <person name="Papp V."/>
            <person name="Albert L."/>
            <person name="Andreopoulos W."/>
            <person name="Angelini C."/>
            <person name="Antonin V."/>
            <person name="Barry K.W."/>
            <person name="Bougher N.L."/>
            <person name="Buchanan P."/>
            <person name="Buyck B."/>
            <person name="Bense V."/>
            <person name="Catcheside P."/>
            <person name="Chovatia M."/>
            <person name="Cooper J."/>
            <person name="Damon W."/>
            <person name="Desjardin D."/>
            <person name="Finy P."/>
            <person name="Geml J."/>
            <person name="Haridas S."/>
            <person name="Hughes K."/>
            <person name="Justo A."/>
            <person name="Karasinski D."/>
            <person name="Kautmanova I."/>
            <person name="Kiss B."/>
            <person name="Kocsube S."/>
            <person name="Kotiranta H."/>
            <person name="LaButti K.M."/>
            <person name="Lechner B.E."/>
            <person name="Liimatainen K."/>
            <person name="Lipzen A."/>
            <person name="Lukacs Z."/>
            <person name="Mihaltcheva S."/>
            <person name="Morgado L.N."/>
            <person name="Niskanen T."/>
            <person name="Noordeloos M.E."/>
            <person name="Ohm R.A."/>
            <person name="Ortiz-Santana B."/>
            <person name="Ovrebo C."/>
            <person name="Racz N."/>
            <person name="Riley R."/>
            <person name="Savchenko A."/>
            <person name="Shiryaev A."/>
            <person name="Soop K."/>
            <person name="Spirin V."/>
            <person name="Szebenyi C."/>
            <person name="Tomsovsky M."/>
            <person name="Tulloss R.E."/>
            <person name="Uehling J."/>
            <person name="Grigoriev I.V."/>
            <person name="Vagvolgyi C."/>
            <person name="Papp T."/>
            <person name="Martin F.M."/>
            <person name="Miettinen O."/>
            <person name="Hibbett D.S."/>
            <person name="Nagy L.G."/>
        </authorList>
    </citation>
    <scope>NUCLEOTIDE SEQUENCE [LARGE SCALE GENOMIC DNA]</scope>
    <source>
        <strain evidence="1 2">HHB13444</strain>
    </source>
</reference>
<keyword evidence="2" id="KW-1185">Reference proteome</keyword>
<dbReference type="EMBL" id="ML211875">
    <property type="protein sequence ID" value="TFK79983.1"/>
    <property type="molecule type" value="Genomic_DNA"/>
</dbReference>
<dbReference type="Proteomes" id="UP000308197">
    <property type="component" value="Unassembled WGS sequence"/>
</dbReference>
<dbReference type="InParanoid" id="A0A5C3P2K5"/>
<organism evidence="1 2">
    <name type="scientific">Polyporus arcularius HHB13444</name>
    <dbReference type="NCBI Taxonomy" id="1314778"/>
    <lineage>
        <taxon>Eukaryota</taxon>
        <taxon>Fungi</taxon>
        <taxon>Dikarya</taxon>
        <taxon>Basidiomycota</taxon>
        <taxon>Agaricomycotina</taxon>
        <taxon>Agaricomycetes</taxon>
        <taxon>Polyporales</taxon>
        <taxon>Polyporaceae</taxon>
        <taxon>Polyporus</taxon>
    </lineage>
</organism>
<dbReference type="AlphaFoldDB" id="A0A5C3P2K5"/>
<proteinExistence type="predicted"/>
<protein>
    <submittedName>
        <fullName evidence="1">Uncharacterized protein</fullName>
    </submittedName>
</protein>
<evidence type="ECO:0000313" key="2">
    <source>
        <dbReference type="Proteomes" id="UP000308197"/>
    </source>
</evidence>
<accession>A0A5C3P2K5</accession>
<gene>
    <name evidence="1" type="ORF">K466DRAFT_592096</name>
</gene>
<evidence type="ECO:0000313" key="1">
    <source>
        <dbReference type="EMBL" id="TFK79983.1"/>
    </source>
</evidence>